<dbReference type="PROSITE" id="PS00659">
    <property type="entry name" value="GLYCOSYL_HYDROL_F5"/>
    <property type="match status" value="1"/>
</dbReference>
<dbReference type="InterPro" id="IPR001956">
    <property type="entry name" value="CBM3"/>
</dbReference>
<dbReference type="Pfam" id="PF00150">
    <property type="entry name" value="Cellulase"/>
    <property type="match status" value="1"/>
</dbReference>
<dbReference type="SUPFAM" id="SSF49384">
    <property type="entry name" value="Carbohydrate-binding domain"/>
    <property type="match status" value="1"/>
</dbReference>
<dbReference type="InterPro" id="IPR036116">
    <property type="entry name" value="FN3_sf"/>
</dbReference>
<evidence type="ECO:0000313" key="11">
    <source>
        <dbReference type="EMBL" id="MBA9058096.1"/>
    </source>
</evidence>
<dbReference type="InterPro" id="IPR017853">
    <property type="entry name" value="GH"/>
</dbReference>
<reference evidence="11 12" key="1">
    <citation type="submission" date="2020-08" db="EMBL/GenBank/DDBJ databases">
        <title>Sequencing the genomes of 1000 actinobacteria strains.</title>
        <authorList>
            <person name="Klenk H.-P."/>
        </authorList>
    </citation>
    <scope>NUCLEOTIDE SEQUENCE [LARGE SCALE GENOMIC DNA]</scope>
    <source>
        <strain evidence="11 12">DSM 41827</strain>
    </source>
</reference>
<sequence length="662" mass="69280">MRPADLGPPRRWTAMGVVAAILLALLVAVTGTAPARAAGTAGAGYWHTSGRQILDANGNSVRIAGINWFGFETDNHVVHGLWSRDYKNMLDQIAATGYNTLRIPYSDDIFKSGTMPSGIDFSSGKNADLQGLNSLQVLDKLVDYSGQIGLKVILDRHRPDSSGQSALWYTSSVPESTWLANLKSMASRYANNPTVVGIDLHNEPHDPACWGCGDTTVDWRLAAERGGNAVLSVNPDMLIFVEGVQTYNGDSTWWGGNLEGAGTYPVQLDVAGRVVYSAHDYATSVSNQPWFSDPSFPSNMPGIWDKYWGYLFKNNIAPVWVGEFGTTLQSTTDQTWLKALVDYLRPTSQYGGDSFQWTFWCWNPDSGDTGGILKDDWQTVDTAKDGYLASVKAPGFGSGGGGGGGGGGTTDTTAPTAPTGLAVSGTTSSSVSLKWTASTDNVGVTGYDVYRGSTKVGSSTSTSYTDSGLTASTAYSYTVKAKDAAGNVSAASGAVTATTAASGGGGGTPGTGAVKVQYKNNDSAPTDNQIKPGLRVVNTGSSAVDLSKVTIRYYFTGDGGSSTFTASCDYAAVGCSNLTQKVVALSSPKSGADHYVEIGFTSGAGTLAAGASTGDIQSRINKGDWSNFSESDDYSYATNTAYADASKVTVYVDGALANGIEP</sequence>
<evidence type="ECO:0000259" key="9">
    <source>
        <dbReference type="PROSITE" id="PS50853"/>
    </source>
</evidence>
<keyword evidence="4 11" id="KW-0378">Hydrolase</keyword>
<feature type="domain" description="CBM3" evidence="10">
    <location>
        <begin position="510"/>
        <end position="662"/>
    </location>
</feature>
<keyword evidence="12" id="KW-1185">Reference proteome</keyword>
<dbReference type="PANTHER" id="PTHR35923">
    <property type="entry name" value="MAJOR EXTRACELLULAR ENDOGLUCANASE"/>
    <property type="match status" value="1"/>
</dbReference>
<evidence type="ECO:0000256" key="6">
    <source>
        <dbReference type="ARBA" id="ARBA00023277"/>
    </source>
</evidence>
<evidence type="ECO:0000313" key="12">
    <source>
        <dbReference type="Proteomes" id="UP000577386"/>
    </source>
</evidence>
<dbReference type="RefSeq" id="WP_182778245.1">
    <property type="nucleotide sequence ID" value="NZ_BAAAHW010000020.1"/>
</dbReference>
<dbReference type="SMART" id="SM01067">
    <property type="entry name" value="CBM_3"/>
    <property type="match status" value="1"/>
</dbReference>
<dbReference type="Gene3D" id="2.60.40.710">
    <property type="entry name" value="Endoglucanase-like"/>
    <property type="match status" value="1"/>
</dbReference>
<dbReference type="PROSITE" id="PS51172">
    <property type="entry name" value="CBM3"/>
    <property type="match status" value="1"/>
</dbReference>
<evidence type="ECO:0000256" key="2">
    <source>
        <dbReference type="ARBA" id="ARBA00012601"/>
    </source>
</evidence>
<dbReference type="PROSITE" id="PS50853">
    <property type="entry name" value="FN3"/>
    <property type="match status" value="1"/>
</dbReference>
<dbReference type="AlphaFoldDB" id="A0A7W3RQA6"/>
<dbReference type="InterPro" id="IPR036966">
    <property type="entry name" value="CBM3_sf"/>
</dbReference>
<name>A0A7W3RQA6_STRMR</name>
<dbReference type="SUPFAM" id="SSF49265">
    <property type="entry name" value="Fibronectin type III"/>
    <property type="match status" value="1"/>
</dbReference>
<dbReference type="GeneID" id="93978542"/>
<keyword evidence="7 11" id="KW-0326">Glycosidase</keyword>
<comment type="catalytic activity">
    <reaction evidence="1">
        <text>Endohydrolysis of (1-&gt;4)-beta-D-glucosidic linkages in cellulose, lichenin and cereal beta-D-glucans.</text>
        <dbReference type="EC" id="3.2.1.4"/>
    </reaction>
</comment>
<protein>
    <recommendedName>
        <fullName evidence="2">cellulase</fullName>
        <ecNumber evidence="2">3.2.1.4</ecNumber>
    </recommendedName>
</protein>
<dbReference type="GO" id="GO:0030245">
    <property type="term" value="P:cellulose catabolic process"/>
    <property type="evidence" value="ECO:0007669"/>
    <property type="project" value="UniProtKB-KW"/>
</dbReference>
<evidence type="ECO:0000256" key="1">
    <source>
        <dbReference type="ARBA" id="ARBA00000966"/>
    </source>
</evidence>
<feature type="domain" description="Fibronectin type-III" evidence="9">
    <location>
        <begin position="417"/>
        <end position="502"/>
    </location>
</feature>
<accession>A0A7W3RQA6</accession>
<evidence type="ECO:0000256" key="7">
    <source>
        <dbReference type="ARBA" id="ARBA00023295"/>
    </source>
</evidence>
<dbReference type="Gene3D" id="2.60.40.10">
    <property type="entry name" value="Immunoglobulins"/>
    <property type="match status" value="1"/>
</dbReference>
<dbReference type="Gene3D" id="3.20.20.80">
    <property type="entry name" value="Glycosidases"/>
    <property type="match status" value="1"/>
</dbReference>
<dbReference type="GO" id="GO:0008810">
    <property type="term" value="F:cellulase activity"/>
    <property type="evidence" value="ECO:0007669"/>
    <property type="project" value="UniProtKB-EC"/>
</dbReference>
<dbReference type="SMART" id="SM00060">
    <property type="entry name" value="FN3"/>
    <property type="match status" value="1"/>
</dbReference>
<keyword evidence="5" id="KW-0136">Cellulose degradation</keyword>
<dbReference type="FunFam" id="2.60.40.10:FF:001114">
    <property type="entry name" value="Chitinase A1"/>
    <property type="match status" value="1"/>
</dbReference>
<keyword evidence="8" id="KW-0624">Polysaccharide degradation</keyword>
<keyword evidence="3" id="KW-0732">Signal</keyword>
<proteinExistence type="predicted"/>
<comment type="caution">
    <text evidence="11">The sequence shown here is derived from an EMBL/GenBank/DDBJ whole genome shotgun (WGS) entry which is preliminary data.</text>
</comment>
<dbReference type="SUPFAM" id="SSF51445">
    <property type="entry name" value="(Trans)glycosidases"/>
    <property type="match status" value="1"/>
</dbReference>
<keyword evidence="6" id="KW-0119">Carbohydrate metabolism</keyword>
<dbReference type="InterPro" id="IPR013783">
    <property type="entry name" value="Ig-like_fold"/>
</dbReference>
<evidence type="ECO:0000259" key="10">
    <source>
        <dbReference type="PROSITE" id="PS51172"/>
    </source>
</evidence>
<dbReference type="InterPro" id="IPR008965">
    <property type="entry name" value="CBM2/CBM3_carb-bd_dom_sf"/>
</dbReference>
<dbReference type="EMBL" id="JACJIJ010000002">
    <property type="protein sequence ID" value="MBA9058096.1"/>
    <property type="molecule type" value="Genomic_DNA"/>
</dbReference>
<dbReference type="Pfam" id="PF00041">
    <property type="entry name" value="fn3"/>
    <property type="match status" value="1"/>
</dbReference>
<dbReference type="InterPro" id="IPR018087">
    <property type="entry name" value="Glyco_hydro_5_CS"/>
</dbReference>
<dbReference type="Proteomes" id="UP000577386">
    <property type="component" value="Unassembled WGS sequence"/>
</dbReference>
<dbReference type="GO" id="GO:0030248">
    <property type="term" value="F:cellulose binding"/>
    <property type="evidence" value="ECO:0007669"/>
    <property type="project" value="InterPro"/>
</dbReference>
<evidence type="ECO:0000256" key="3">
    <source>
        <dbReference type="ARBA" id="ARBA00022729"/>
    </source>
</evidence>
<evidence type="ECO:0000256" key="8">
    <source>
        <dbReference type="ARBA" id="ARBA00023326"/>
    </source>
</evidence>
<dbReference type="InterPro" id="IPR001547">
    <property type="entry name" value="Glyco_hydro_5"/>
</dbReference>
<evidence type="ECO:0000256" key="5">
    <source>
        <dbReference type="ARBA" id="ARBA00023001"/>
    </source>
</evidence>
<gene>
    <name evidence="11" type="ORF">HDA42_007274</name>
</gene>
<evidence type="ECO:0000256" key="4">
    <source>
        <dbReference type="ARBA" id="ARBA00022801"/>
    </source>
</evidence>
<dbReference type="InterPro" id="IPR003961">
    <property type="entry name" value="FN3_dom"/>
</dbReference>
<dbReference type="Pfam" id="PF00942">
    <property type="entry name" value="CBM_3"/>
    <property type="match status" value="1"/>
</dbReference>
<dbReference type="EC" id="3.2.1.4" evidence="2"/>
<dbReference type="PANTHER" id="PTHR35923:SF2">
    <property type="entry name" value="ENDOGLUCANASE"/>
    <property type="match status" value="1"/>
</dbReference>
<organism evidence="11 12">
    <name type="scientific">Streptomyces murinus</name>
    <dbReference type="NCBI Taxonomy" id="33900"/>
    <lineage>
        <taxon>Bacteria</taxon>
        <taxon>Bacillati</taxon>
        <taxon>Actinomycetota</taxon>
        <taxon>Actinomycetes</taxon>
        <taxon>Kitasatosporales</taxon>
        <taxon>Streptomycetaceae</taxon>
        <taxon>Streptomyces</taxon>
    </lineage>
</organism>